<organism evidence="2 3">
    <name type="scientific">Araneus ventricosus</name>
    <name type="common">Orbweaver spider</name>
    <name type="synonym">Epeira ventricosa</name>
    <dbReference type="NCBI Taxonomy" id="182803"/>
    <lineage>
        <taxon>Eukaryota</taxon>
        <taxon>Metazoa</taxon>
        <taxon>Ecdysozoa</taxon>
        <taxon>Arthropoda</taxon>
        <taxon>Chelicerata</taxon>
        <taxon>Arachnida</taxon>
        <taxon>Araneae</taxon>
        <taxon>Araneomorphae</taxon>
        <taxon>Entelegynae</taxon>
        <taxon>Araneoidea</taxon>
        <taxon>Araneidae</taxon>
        <taxon>Araneus</taxon>
    </lineage>
</organism>
<dbReference type="EMBL" id="BGPR01009546">
    <property type="protein sequence ID" value="GBN40729.1"/>
    <property type="molecule type" value="Genomic_DNA"/>
</dbReference>
<feature type="region of interest" description="Disordered" evidence="1">
    <location>
        <begin position="1"/>
        <end position="25"/>
    </location>
</feature>
<feature type="compositionally biased region" description="Polar residues" evidence="1">
    <location>
        <begin position="10"/>
        <end position="20"/>
    </location>
</feature>
<dbReference type="AlphaFoldDB" id="A0A4Y2NQ18"/>
<reference evidence="2 3" key="1">
    <citation type="journal article" date="2019" name="Sci. Rep.">
        <title>Orb-weaving spider Araneus ventricosus genome elucidates the spidroin gene catalogue.</title>
        <authorList>
            <person name="Kono N."/>
            <person name="Nakamura H."/>
            <person name="Ohtoshi R."/>
            <person name="Moran D.A.P."/>
            <person name="Shinohara A."/>
            <person name="Yoshida Y."/>
            <person name="Fujiwara M."/>
            <person name="Mori M."/>
            <person name="Tomita M."/>
            <person name="Arakawa K."/>
        </authorList>
    </citation>
    <scope>NUCLEOTIDE SEQUENCE [LARGE SCALE GENOMIC DNA]</scope>
</reference>
<name>A0A4Y2NQ18_ARAVE</name>
<sequence>MDLAILNRGQMRSTTSNQVPHSPDFHCTSTQRDLCLTLGRFNTHQDPLQGESLMESSLEPVTVVSRHLT</sequence>
<dbReference type="Proteomes" id="UP000499080">
    <property type="component" value="Unassembled WGS sequence"/>
</dbReference>
<evidence type="ECO:0000256" key="1">
    <source>
        <dbReference type="SAM" id="MobiDB-lite"/>
    </source>
</evidence>
<evidence type="ECO:0000313" key="2">
    <source>
        <dbReference type="EMBL" id="GBN40729.1"/>
    </source>
</evidence>
<proteinExistence type="predicted"/>
<gene>
    <name evidence="2" type="ORF">AVEN_125516_1</name>
</gene>
<comment type="caution">
    <text evidence="2">The sequence shown here is derived from an EMBL/GenBank/DDBJ whole genome shotgun (WGS) entry which is preliminary data.</text>
</comment>
<evidence type="ECO:0000313" key="3">
    <source>
        <dbReference type="Proteomes" id="UP000499080"/>
    </source>
</evidence>
<keyword evidence="3" id="KW-1185">Reference proteome</keyword>
<protein>
    <submittedName>
        <fullName evidence="2">Uncharacterized protein</fullName>
    </submittedName>
</protein>
<accession>A0A4Y2NQ18</accession>
<feature type="non-terminal residue" evidence="2">
    <location>
        <position position="69"/>
    </location>
</feature>